<reference evidence="2 3" key="1">
    <citation type="submission" date="2019-09" db="EMBL/GenBank/DDBJ databases">
        <title>Goodfellowia gen. nov., a new genus of the Pseudonocardineae related to Actinoalloteichus, containing Goodfellowia coeruleoviolacea gen. nov., comb. nov. gen. nov., comb. nov.</title>
        <authorList>
            <person name="Labeda D."/>
        </authorList>
    </citation>
    <scope>NUCLEOTIDE SEQUENCE [LARGE SCALE GENOMIC DNA]</scope>
    <source>
        <strain evidence="2 3">AN110305</strain>
    </source>
</reference>
<dbReference type="NCBIfam" id="NF042935">
    <property type="entry name" value="SCO6880_fam"/>
    <property type="match status" value="1"/>
</dbReference>
<dbReference type="AlphaFoldDB" id="A0A5B2WKP0"/>
<comment type="caution">
    <text evidence="2">The sequence shown here is derived from an EMBL/GenBank/DDBJ whole genome shotgun (WGS) entry which is preliminary data.</text>
</comment>
<evidence type="ECO:0000313" key="3">
    <source>
        <dbReference type="Proteomes" id="UP000323454"/>
    </source>
</evidence>
<dbReference type="EMBL" id="VUOB01000075">
    <property type="protein sequence ID" value="KAA2252381.1"/>
    <property type="molecule type" value="Genomic_DNA"/>
</dbReference>
<proteinExistence type="predicted"/>
<protein>
    <recommendedName>
        <fullName evidence="4">Type VII secretion protein EccE</fullName>
    </recommendedName>
</protein>
<evidence type="ECO:0000256" key="1">
    <source>
        <dbReference type="SAM" id="Phobius"/>
    </source>
</evidence>
<evidence type="ECO:0000313" key="2">
    <source>
        <dbReference type="EMBL" id="KAA2252381.1"/>
    </source>
</evidence>
<organism evidence="2 3">
    <name type="scientific">Solihabitans fulvus</name>
    <dbReference type="NCBI Taxonomy" id="1892852"/>
    <lineage>
        <taxon>Bacteria</taxon>
        <taxon>Bacillati</taxon>
        <taxon>Actinomycetota</taxon>
        <taxon>Actinomycetes</taxon>
        <taxon>Pseudonocardiales</taxon>
        <taxon>Pseudonocardiaceae</taxon>
        <taxon>Solihabitans</taxon>
    </lineage>
</organism>
<accession>A0A5B2WKP0</accession>
<dbReference type="OrthoDB" id="5169343at2"/>
<keyword evidence="3" id="KW-1185">Reference proteome</keyword>
<dbReference type="Proteomes" id="UP000323454">
    <property type="component" value="Unassembled WGS sequence"/>
</dbReference>
<keyword evidence="1" id="KW-1133">Transmembrane helix</keyword>
<feature type="transmembrane region" description="Helical" evidence="1">
    <location>
        <begin position="21"/>
        <end position="44"/>
    </location>
</feature>
<reference evidence="2 3" key="2">
    <citation type="submission" date="2019-09" db="EMBL/GenBank/DDBJ databases">
        <authorList>
            <person name="Jin C."/>
        </authorList>
    </citation>
    <scope>NUCLEOTIDE SEQUENCE [LARGE SCALE GENOMIC DNA]</scope>
    <source>
        <strain evidence="2 3">AN110305</strain>
    </source>
</reference>
<keyword evidence="1" id="KW-0812">Transmembrane</keyword>
<keyword evidence="1" id="KW-0472">Membrane</keyword>
<name>A0A5B2WKP0_9PSEU</name>
<dbReference type="RefSeq" id="WP_149854305.1">
    <property type="nucleotide sequence ID" value="NZ_VUOB01000075.1"/>
</dbReference>
<evidence type="ECO:0008006" key="4">
    <source>
        <dbReference type="Google" id="ProtNLM"/>
    </source>
</evidence>
<gene>
    <name evidence="2" type="ORF">F0L68_35620</name>
</gene>
<sequence>MSTPETGPRIYRGLNRRERAGWILGVTAPQALTCVVLALPVLMALSQGRFRAALVLLVVCGSAATLVVTPVRGRPAVRWLIHLLLHQLGARTGWSRWQSAASAGQAVRHGEPDLPGVLTRVAMPDGPPFRHHGRICLLHDTGEGRWGATARLTHTGVGMLTDEHRARLAARLGNLLVGIGHRELVDRISLYVRTVPDDGTEYDLWRARHHTPDAPPLAVAATDELTVTVGKVSVQHEIFVTVSGPETALRKPATTAGGGVEGRAHVLYRALDGLEEPLKALGVDSVRWLDGHGVAHALRTGFNPASQAVLTAENLRGEHAGALPLAAAGPTTAPSPSARSYTHDGFTSVTYSVLMPEAGTVFGSLGPLLAVRTPGERRALAIHYEVLDAARSSRAVRAQRHRSGIVADLKRSRGFTTTATDRRDHTGAQAQEHAVAGGHALVRYAVVASVTVPSHWNVEDHAARLETDVAGRFPLLRLELAQDTAFVAACLPVGVGLPRIRGGLR</sequence>
<dbReference type="InterPro" id="IPR049978">
    <property type="entry name" value="SCO6880-like"/>
</dbReference>